<dbReference type="RefSeq" id="WP_170185834.1">
    <property type="nucleotide sequence ID" value="NZ_LDJL01000002.1"/>
</dbReference>
<dbReference type="Pfam" id="PF00561">
    <property type="entry name" value="Abhydrolase_1"/>
    <property type="match status" value="1"/>
</dbReference>
<evidence type="ECO:0000313" key="4">
    <source>
        <dbReference type="Proteomes" id="UP000052052"/>
    </source>
</evidence>
<dbReference type="STRING" id="344882.ABB29_02005"/>
<accession>A0A0R0CNH9</accession>
<dbReference type="InterPro" id="IPR000073">
    <property type="entry name" value="AB_hydrolase_1"/>
</dbReference>
<dbReference type="PATRIC" id="fig|344882.3.peg.1604"/>
<feature type="chain" id="PRO_5006394313" description="AB hydrolase-1 domain-containing protein" evidence="1">
    <location>
        <begin position="29"/>
        <end position="354"/>
    </location>
</feature>
<name>A0A0R0CNH9_9GAMM</name>
<reference evidence="3 4" key="1">
    <citation type="submission" date="2015-05" db="EMBL/GenBank/DDBJ databases">
        <title>Genome sequencing and analysis of members of genus Stenotrophomonas.</title>
        <authorList>
            <person name="Patil P.P."/>
            <person name="Midha S."/>
            <person name="Patil P.B."/>
        </authorList>
    </citation>
    <scope>NUCLEOTIDE SEQUENCE [LARGE SCALE GENOMIC DNA]</scope>
    <source>
        <strain evidence="3 4">DSM 21858</strain>
    </source>
</reference>
<gene>
    <name evidence="3" type="ORF">ABB29_02005</name>
</gene>
<protein>
    <recommendedName>
        <fullName evidence="2">AB hydrolase-1 domain-containing protein</fullName>
    </recommendedName>
</protein>
<evidence type="ECO:0000256" key="1">
    <source>
        <dbReference type="SAM" id="SignalP"/>
    </source>
</evidence>
<dbReference type="AlphaFoldDB" id="A0A0R0CNH9"/>
<dbReference type="PANTHER" id="PTHR43194">
    <property type="entry name" value="HYDROLASE ALPHA/BETA FOLD FAMILY"/>
    <property type="match status" value="1"/>
</dbReference>
<comment type="caution">
    <text evidence="3">The sequence shown here is derived from an EMBL/GenBank/DDBJ whole genome shotgun (WGS) entry which is preliminary data.</text>
</comment>
<dbReference type="Proteomes" id="UP000052052">
    <property type="component" value="Unassembled WGS sequence"/>
</dbReference>
<keyword evidence="4" id="KW-1185">Reference proteome</keyword>
<dbReference type="InterPro" id="IPR029058">
    <property type="entry name" value="AB_hydrolase_fold"/>
</dbReference>
<organism evidence="3 4">
    <name type="scientific">Pseudoxanthomonas dokdonensis</name>
    <dbReference type="NCBI Taxonomy" id="344882"/>
    <lineage>
        <taxon>Bacteria</taxon>
        <taxon>Pseudomonadati</taxon>
        <taxon>Pseudomonadota</taxon>
        <taxon>Gammaproteobacteria</taxon>
        <taxon>Lysobacterales</taxon>
        <taxon>Lysobacteraceae</taxon>
        <taxon>Pseudoxanthomonas</taxon>
    </lineage>
</organism>
<keyword evidence="1" id="KW-0732">Signal</keyword>
<dbReference type="InterPro" id="IPR050228">
    <property type="entry name" value="Carboxylesterase_BioH"/>
</dbReference>
<evidence type="ECO:0000259" key="2">
    <source>
        <dbReference type="Pfam" id="PF00561"/>
    </source>
</evidence>
<feature type="domain" description="AB hydrolase-1" evidence="2">
    <location>
        <begin position="105"/>
        <end position="240"/>
    </location>
</feature>
<sequence>MSWIVSHARGPGLALACALAASSCASLADRIVNPPVSAATLSAADMLELPRDEIRTVQGNRISYYTVTPGDYAIKNRFSRQADSFELKVNIERLQPARVTATRGTVIYLHGWGTDASSLLPWSVALSESGYRGIVVDLRNHGHSDPAPLGFGLREAQDLAQLIPQWRQQGLIQEPLFLFGHSMGATTALFLADLITAQPPAGVIAFAPYANAGQAVPQFLERTLQDRHTPALARWWYDPARIQRGLVETQQRLDLQLSSVDVSDAVATTPVCTLILHGAGDLLVPAAESQPLGAANPRVQHISLPLDNHVSAIARMGWLRDPLASWMAAAAQDSDCAALDAGPDPSQLPANAAP</sequence>
<feature type="signal peptide" evidence="1">
    <location>
        <begin position="1"/>
        <end position="28"/>
    </location>
</feature>
<evidence type="ECO:0000313" key="3">
    <source>
        <dbReference type="EMBL" id="KRG71565.1"/>
    </source>
</evidence>
<dbReference type="Gene3D" id="3.40.50.1820">
    <property type="entry name" value="alpha/beta hydrolase"/>
    <property type="match status" value="1"/>
</dbReference>
<proteinExistence type="predicted"/>
<dbReference type="SUPFAM" id="SSF53474">
    <property type="entry name" value="alpha/beta-Hydrolases"/>
    <property type="match status" value="1"/>
</dbReference>
<dbReference type="PANTHER" id="PTHR43194:SF2">
    <property type="entry name" value="PEROXISOMAL MEMBRANE PROTEIN LPX1"/>
    <property type="match status" value="1"/>
</dbReference>
<dbReference type="EMBL" id="LDJL01000002">
    <property type="protein sequence ID" value="KRG71565.1"/>
    <property type="molecule type" value="Genomic_DNA"/>
</dbReference>